<dbReference type="EMBL" id="GBXM01007372">
    <property type="protein sequence ID" value="JAI01206.1"/>
    <property type="molecule type" value="Transcribed_RNA"/>
</dbReference>
<dbReference type="AlphaFoldDB" id="A0A0E9XH82"/>
<reference evidence="1" key="1">
    <citation type="submission" date="2014-11" db="EMBL/GenBank/DDBJ databases">
        <authorList>
            <person name="Amaro Gonzalez C."/>
        </authorList>
    </citation>
    <scope>NUCLEOTIDE SEQUENCE</scope>
</reference>
<organism evidence="1">
    <name type="scientific">Anguilla anguilla</name>
    <name type="common">European freshwater eel</name>
    <name type="synonym">Muraena anguilla</name>
    <dbReference type="NCBI Taxonomy" id="7936"/>
    <lineage>
        <taxon>Eukaryota</taxon>
        <taxon>Metazoa</taxon>
        <taxon>Chordata</taxon>
        <taxon>Craniata</taxon>
        <taxon>Vertebrata</taxon>
        <taxon>Euteleostomi</taxon>
        <taxon>Actinopterygii</taxon>
        <taxon>Neopterygii</taxon>
        <taxon>Teleostei</taxon>
        <taxon>Anguilliformes</taxon>
        <taxon>Anguillidae</taxon>
        <taxon>Anguilla</taxon>
    </lineage>
</organism>
<accession>A0A0E9XH82</accession>
<proteinExistence type="predicted"/>
<name>A0A0E9XH82_ANGAN</name>
<protein>
    <submittedName>
        <fullName evidence="1">Uncharacterized protein</fullName>
    </submittedName>
</protein>
<reference evidence="1" key="2">
    <citation type="journal article" date="2015" name="Fish Shellfish Immunol.">
        <title>Early steps in the European eel (Anguilla anguilla)-Vibrio vulnificus interaction in the gills: Role of the RtxA13 toxin.</title>
        <authorList>
            <person name="Callol A."/>
            <person name="Pajuelo D."/>
            <person name="Ebbesson L."/>
            <person name="Teles M."/>
            <person name="MacKenzie S."/>
            <person name="Amaro C."/>
        </authorList>
    </citation>
    <scope>NUCLEOTIDE SEQUENCE</scope>
</reference>
<evidence type="ECO:0000313" key="1">
    <source>
        <dbReference type="EMBL" id="JAI01206.1"/>
    </source>
</evidence>
<sequence>MLWCEARMTAVIENPGICSCNKHDLRLQVIGVYCLHNLKNFYHTFPDLRFCISPPFRLIASFFDTASCTICHCLLNLLCTFFNPQWMDISYIGNINHLFFKSDFLDALIM</sequence>